<gene>
    <name evidence="7" type="ORF">OW729_17665</name>
</gene>
<comment type="caution">
    <text evidence="7">The sequence shown here is derived from an EMBL/GenBank/DDBJ whole genome shotgun (WGS) entry which is preliminary data.</text>
</comment>
<evidence type="ECO:0000256" key="3">
    <source>
        <dbReference type="ARBA" id="ARBA00022692"/>
    </source>
</evidence>
<feature type="transmembrane region" description="Helical" evidence="6">
    <location>
        <begin position="96"/>
        <end position="117"/>
    </location>
</feature>
<evidence type="ECO:0000256" key="6">
    <source>
        <dbReference type="SAM" id="Phobius"/>
    </source>
</evidence>
<evidence type="ECO:0000256" key="5">
    <source>
        <dbReference type="ARBA" id="ARBA00023136"/>
    </source>
</evidence>
<evidence type="ECO:0000256" key="4">
    <source>
        <dbReference type="ARBA" id="ARBA00022989"/>
    </source>
</evidence>
<feature type="transmembrane region" description="Helical" evidence="6">
    <location>
        <begin position="123"/>
        <end position="144"/>
    </location>
</feature>
<feature type="transmembrane region" description="Helical" evidence="6">
    <location>
        <begin position="247"/>
        <end position="262"/>
    </location>
</feature>
<comment type="subcellular location">
    <subcellularLocation>
        <location evidence="1">Membrane</location>
        <topology evidence="1">Multi-pass membrane protein</topology>
    </subcellularLocation>
</comment>
<organism evidence="7 8">
    <name type="scientific">Clostridium brassicae</name>
    <dbReference type="NCBI Taxonomy" id="2999072"/>
    <lineage>
        <taxon>Bacteria</taxon>
        <taxon>Bacillati</taxon>
        <taxon>Bacillota</taxon>
        <taxon>Clostridia</taxon>
        <taxon>Eubacteriales</taxon>
        <taxon>Clostridiaceae</taxon>
        <taxon>Clostridium</taxon>
    </lineage>
</organism>
<dbReference type="CDD" id="cd16914">
    <property type="entry name" value="EcfT"/>
    <property type="match status" value="1"/>
</dbReference>
<evidence type="ECO:0000313" key="7">
    <source>
        <dbReference type="EMBL" id="MCY6960437.1"/>
    </source>
</evidence>
<keyword evidence="4 6" id="KW-1133">Transmembrane helix</keyword>
<dbReference type="PANTHER" id="PTHR34857">
    <property type="entry name" value="SLL0384 PROTEIN"/>
    <property type="match status" value="1"/>
</dbReference>
<dbReference type="InterPro" id="IPR051611">
    <property type="entry name" value="ECF_transporter_component"/>
</dbReference>
<evidence type="ECO:0000256" key="2">
    <source>
        <dbReference type="ARBA" id="ARBA00022475"/>
    </source>
</evidence>
<sequence>MSADWLFKEEEYRPEKDHQQFLDKSIISILKVLSRIRRRGMHSYKFLYRLNPTLKVIFTFLNIIFLSLSRSFVYTLLFDICGICFVFTLDSEERKNILVISITIPIFTLIMLIPSYLSGNVVNSTLILIKVIGSIISINILSYTTKWDHVTKALKFLRIPDLFIWVMEITIKYIVVLGERSVEMLYALKVRSVGKNNRKYNSLSKIMGNMFLKSKEMGEEMFSAMECRGFTGEYYTSLKFNLTKNDIIYIGMNLIFIIIFIVL</sequence>
<evidence type="ECO:0000313" key="8">
    <source>
        <dbReference type="Proteomes" id="UP001144612"/>
    </source>
</evidence>
<dbReference type="InterPro" id="IPR003339">
    <property type="entry name" value="ABC/ECF_trnsptr_transmembrane"/>
</dbReference>
<accession>A0ABT4DDR1</accession>
<protein>
    <submittedName>
        <fullName evidence="7">Energy-coupling factor transporter transmembrane component T</fullName>
    </submittedName>
</protein>
<evidence type="ECO:0000256" key="1">
    <source>
        <dbReference type="ARBA" id="ARBA00004141"/>
    </source>
</evidence>
<dbReference type="Proteomes" id="UP001144612">
    <property type="component" value="Unassembled WGS sequence"/>
</dbReference>
<feature type="transmembrane region" description="Helical" evidence="6">
    <location>
        <begin position="46"/>
        <end position="66"/>
    </location>
</feature>
<keyword evidence="3 6" id="KW-0812">Transmembrane</keyword>
<dbReference type="RefSeq" id="WP_268062874.1">
    <property type="nucleotide sequence ID" value="NZ_JAPQFJ010000028.1"/>
</dbReference>
<reference evidence="7" key="1">
    <citation type="submission" date="2022-12" db="EMBL/GenBank/DDBJ databases">
        <title>Clostridium sp. nov., isolated from industrial wastewater.</title>
        <authorList>
            <person name="Jiayan W."/>
        </authorList>
    </citation>
    <scope>NUCLEOTIDE SEQUENCE</scope>
    <source>
        <strain evidence="7">ZC22-4</strain>
    </source>
</reference>
<keyword evidence="5 6" id="KW-0472">Membrane</keyword>
<dbReference type="PANTHER" id="PTHR34857:SF2">
    <property type="entry name" value="SLL0384 PROTEIN"/>
    <property type="match status" value="1"/>
</dbReference>
<feature type="transmembrane region" description="Helical" evidence="6">
    <location>
        <begin position="72"/>
        <end position="89"/>
    </location>
</feature>
<dbReference type="EMBL" id="JAPQFJ010000028">
    <property type="protein sequence ID" value="MCY6960437.1"/>
    <property type="molecule type" value="Genomic_DNA"/>
</dbReference>
<proteinExistence type="predicted"/>
<name>A0ABT4DDR1_9CLOT</name>
<keyword evidence="8" id="KW-1185">Reference proteome</keyword>
<keyword evidence="2" id="KW-1003">Cell membrane</keyword>
<feature type="transmembrane region" description="Helical" evidence="6">
    <location>
        <begin position="156"/>
        <end position="175"/>
    </location>
</feature>
<dbReference type="Pfam" id="PF02361">
    <property type="entry name" value="CbiQ"/>
    <property type="match status" value="1"/>
</dbReference>